<dbReference type="InterPro" id="IPR016181">
    <property type="entry name" value="Acyl_CoA_acyltransferase"/>
</dbReference>
<dbReference type="AlphaFoldDB" id="A0AAP3XPY6"/>
<evidence type="ECO:0000313" key="2">
    <source>
        <dbReference type="Proteomes" id="UP001301140"/>
    </source>
</evidence>
<proteinExistence type="predicted"/>
<accession>A0AAP3XPY6</accession>
<dbReference type="Proteomes" id="UP001301140">
    <property type="component" value="Unassembled WGS sequence"/>
</dbReference>
<sequence length="260" mass="28938">MLETTSRSTFPRIRVGWFREAPPRAGWLGLAEFKQCTKTAPRLGYVRRPFSTLLVDLGQTPEQLMAGFKPRTRSFVRQAERLGAVAGVERDRAYFIRTYNAFARRRGLATLDAGHVLARPGPALVTRVAIDGRVLAMRGYLVDREIGRARNLVSCTAEHPPEDQETQRLIGLAHRYLVFADMLRLREEGIATYDFGGYALATSDPKLANINRFKDSFGGSIVSEPTYVSWPLHASLAARGWLARTLRGSTPGSLRHGLAP</sequence>
<reference evidence="1 2" key="1">
    <citation type="submission" date="2023-03" db="EMBL/GenBank/DDBJ databases">
        <title>YIM 152171 draft genome.</title>
        <authorList>
            <person name="Yang Z."/>
        </authorList>
    </citation>
    <scope>NUCLEOTIDE SEQUENCE [LARGE SCALE GENOMIC DNA]</scope>
    <source>
        <strain evidence="1 2">YIM 152171</strain>
    </source>
</reference>
<dbReference type="SUPFAM" id="SSF55729">
    <property type="entry name" value="Acyl-CoA N-acyltransferases (Nat)"/>
    <property type="match status" value="1"/>
</dbReference>
<dbReference type="EMBL" id="JARGEQ010000061">
    <property type="protein sequence ID" value="MDF1586063.1"/>
    <property type="molecule type" value="Genomic_DNA"/>
</dbReference>
<organism evidence="1 2">
    <name type="scientific">Marinimicrococcus flavescens</name>
    <dbReference type="NCBI Taxonomy" id="3031815"/>
    <lineage>
        <taxon>Bacteria</taxon>
        <taxon>Pseudomonadati</taxon>
        <taxon>Pseudomonadota</taxon>
        <taxon>Alphaproteobacteria</taxon>
        <taxon>Geminicoccales</taxon>
        <taxon>Geminicoccaceae</taxon>
        <taxon>Marinimicrococcus</taxon>
    </lineage>
</organism>
<comment type="caution">
    <text evidence="1">The sequence shown here is derived from an EMBL/GenBank/DDBJ whole genome shotgun (WGS) entry which is preliminary data.</text>
</comment>
<dbReference type="RefSeq" id="WP_327788483.1">
    <property type="nucleotide sequence ID" value="NZ_JARGEQ010000061.1"/>
</dbReference>
<name>A0AAP3XPY6_9PROT</name>
<gene>
    <name evidence="1" type="ORF">PZ740_06665</name>
</gene>
<protein>
    <submittedName>
        <fullName evidence="1">Uncharacterized protein</fullName>
    </submittedName>
</protein>
<dbReference type="Gene3D" id="3.40.630.30">
    <property type="match status" value="1"/>
</dbReference>
<evidence type="ECO:0000313" key="1">
    <source>
        <dbReference type="EMBL" id="MDF1586063.1"/>
    </source>
</evidence>
<keyword evidence="2" id="KW-1185">Reference proteome</keyword>